<accession>A0ABS7ECG6</accession>
<protein>
    <submittedName>
        <fullName evidence="3">PilN domain-containing protein</fullName>
    </submittedName>
</protein>
<evidence type="ECO:0000313" key="4">
    <source>
        <dbReference type="Proteomes" id="UP001166251"/>
    </source>
</evidence>
<dbReference type="InterPro" id="IPR052534">
    <property type="entry name" value="Extracell_DNA_Util/SecSys_Comp"/>
</dbReference>
<reference evidence="3" key="1">
    <citation type="submission" date="2021-07" db="EMBL/GenBank/DDBJ databases">
        <title>Neiella marina sp. nov., isolated from the intestinal content of sea cucumber Apostichopus japonicus.</title>
        <authorList>
            <person name="Bai X."/>
        </authorList>
    </citation>
    <scope>NUCLEOTIDE SEQUENCE</scope>
    <source>
        <strain evidence="3">126</strain>
    </source>
</reference>
<keyword evidence="2" id="KW-1133">Transmembrane helix</keyword>
<proteinExistence type="predicted"/>
<keyword evidence="4" id="KW-1185">Reference proteome</keyword>
<dbReference type="EMBL" id="JAHZSS010000002">
    <property type="protein sequence ID" value="MBW8190022.1"/>
    <property type="molecule type" value="Genomic_DNA"/>
</dbReference>
<dbReference type="Pfam" id="PF05137">
    <property type="entry name" value="PilN"/>
    <property type="match status" value="1"/>
</dbReference>
<feature type="transmembrane region" description="Helical" evidence="2">
    <location>
        <begin position="21"/>
        <end position="43"/>
    </location>
</feature>
<dbReference type="InterPro" id="IPR007813">
    <property type="entry name" value="PilN"/>
</dbReference>
<sequence length="194" mass="22274">MSQINLLPWREDARQKQQQEYLTALLASAIAAALLMFAVSSFFGSKIDNQRARNTYLQQETAILDQKIQELNDLKQQKQDLEQRLKLVQELQQSRNLLTQLFNAMADMIPQGVYLTRVEKQDKLLKIEGISESNNHLATLVRNIEQLEWLHSPSIQSIQVDEIRPKILSRFVMTVQIVDKDLASSEQEVAVNGN</sequence>
<name>A0ABS7ECG6_9GAMM</name>
<dbReference type="Proteomes" id="UP001166251">
    <property type="component" value="Unassembled WGS sequence"/>
</dbReference>
<keyword evidence="1" id="KW-0175">Coiled coil</keyword>
<feature type="coiled-coil region" evidence="1">
    <location>
        <begin position="57"/>
        <end position="94"/>
    </location>
</feature>
<evidence type="ECO:0000256" key="1">
    <source>
        <dbReference type="SAM" id="Coils"/>
    </source>
</evidence>
<dbReference type="RefSeq" id="WP_220102696.1">
    <property type="nucleotide sequence ID" value="NZ_JAHZSS010000002.1"/>
</dbReference>
<dbReference type="PANTHER" id="PTHR40278">
    <property type="entry name" value="DNA UTILIZATION PROTEIN HOFN"/>
    <property type="match status" value="1"/>
</dbReference>
<dbReference type="PANTHER" id="PTHR40278:SF2">
    <property type="entry name" value="TYPE IV PILUS INNER MEMBRANE COMPONENT PILN"/>
    <property type="match status" value="1"/>
</dbReference>
<comment type="caution">
    <text evidence="3">The sequence shown here is derived from an EMBL/GenBank/DDBJ whole genome shotgun (WGS) entry which is preliminary data.</text>
</comment>
<organism evidence="3 4">
    <name type="scientific">Neiella holothuriorum</name>
    <dbReference type="NCBI Taxonomy" id="2870530"/>
    <lineage>
        <taxon>Bacteria</taxon>
        <taxon>Pseudomonadati</taxon>
        <taxon>Pseudomonadota</taxon>
        <taxon>Gammaproteobacteria</taxon>
        <taxon>Alteromonadales</taxon>
        <taxon>Echinimonadaceae</taxon>
        <taxon>Neiella</taxon>
    </lineage>
</organism>
<keyword evidence="2" id="KW-0812">Transmembrane</keyword>
<keyword evidence="2" id="KW-0472">Membrane</keyword>
<evidence type="ECO:0000313" key="3">
    <source>
        <dbReference type="EMBL" id="MBW8190022.1"/>
    </source>
</evidence>
<evidence type="ECO:0000256" key="2">
    <source>
        <dbReference type="SAM" id="Phobius"/>
    </source>
</evidence>
<gene>
    <name evidence="3" type="ORF">K0504_03160</name>
</gene>